<dbReference type="InterPro" id="IPR002885">
    <property type="entry name" value="PPR_rpt"/>
</dbReference>
<protein>
    <recommendedName>
        <fullName evidence="6">Pentacotripeptide-repeat region of PRORP domain-containing protein</fullName>
    </recommendedName>
</protein>
<sequence length="476" mass="55291">MIKLTRLLHGTKNQCLLNTVLKNPHFLTTISNSSLKTQHLQFREISNGKQNKSDKPYKPIKPNKNSMDAYQISERITNLASSHRLDEAIELVDSTPIRNLSVVVYNHLISSLIKINRMNAAYKMYNKMKKRGFKPNPQTYTILLKGCANNPGVNSDRLAQKLIEYAKKLNEPTKVDNELTDIVTYSKAEQPGMNIIHYNNLLNMYSKNKQLAQMIELYDQLREQQPLLYQLYGYKNRSRIDDFDETLDPKNLIVPDIFSYTTVINGLATVPSPNDAFEQVITIWLDYKQDLENYISFEAYIQKNRRNFRQRDNPLKMKRSKYSLDDVVSNVPKLNYKEITQRNMRFDSGLLLALMKSSSKCENREYLFKGVELIESAFDLNLNISYPTTESYEQLPKLDIELEKRHSLQMNPSIFQIGLQTMDKLGLHDAKLKLFSECAANKSLRFKPDLYNFYNMFSSLAHQLSDLVKQNNQKSS</sequence>
<proteinExistence type="predicted"/>
<evidence type="ECO:0000256" key="2">
    <source>
        <dbReference type="PROSITE-ProRule" id="PRU00708"/>
    </source>
</evidence>
<feature type="region of interest" description="Disordered" evidence="3">
    <location>
        <begin position="45"/>
        <end position="64"/>
    </location>
</feature>
<dbReference type="InterPro" id="IPR050667">
    <property type="entry name" value="PPR-containing_protein"/>
</dbReference>
<dbReference type="Pfam" id="PF01535">
    <property type="entry name" value="PPR"/>
    <property type="match status" value="1"/>
</dbReference>
<dbReference type="STRING" id="796925.A0A137PFQ1"/>
<feature type="repeat" description="PPR" evidence="2">
    <location>
        <begin position="194"/>
        <end position="224"/>
    </location>
</feature>
<feature type="repeat" description="PPR" evidence="2">
    <location>
        <begin position="101"/>
        <end position="135"/>
    </location>
</feature>
<dbReference type="OrthoDB" id="185373at2759"/>
<keyword evidence="1" id="KW-0677">Repeat</keyword>
<accession>A0A137PFQ1</accession>
<dbReference type="EMBL" id="KQ964431">
    <property type="protein sequence ID" value="KXN73827.1"/>
    <property type="molecule type" value="Genomic_DNA"/>
</dbReference>
<reference evidence="4 5" key="1">
    <citation type="journal article" date="2015" name="Genome Biol. Evol.">
        <title>Phylogenomic analyses indicate that early fungi evolved digesting cell walls of algal ancestors of land plants.</title>
        <authorList>
            <person name="Chang Y."/>
            <person name="Wang S."/>
            <person name="Sekimoto S."/>
            <person name="Aerts A.L."/>
            <person name="Choi C."/>
            <person name="Clum A."/>
            <person name="LaButti K.M."/>
            <person name="Lindquist E.A."/>
            <person name="Yee Ngan C."/>
            <person name="Ohm R.A."/>
            <person name="Salamov A.A."/>
            <person name="Grigoriev I.V."/>
            <person name="Spatafora J.W."/>
            <person name="Berbee M.L."/>
        </authorList>
    </citation>
    <scope>NUCLEOTIDE SEQUENCE [LARGE SCALE GENOMIC DNA]</scope>
    <source>
        <strain evidence="4 5">NRRL 28638</strain>
    </source>
</reference>
<dbReference type="PANTHER" id="PTHR47939:SF13">
    <property type="entry name" value="OS03G0201400 PROTEIN"/>
    <property type="match status" value="1"/>
</dbReference>
<dbReference type="AlphaFoldDB" id="A0A137PFQ1"/>
<evidence type="ECO:0000256" key="3">
    <source>
        <dbReference type="SAM" id="MobiDB-lite"/>
    </source>
</evidence>
<dbReference type="InterPro" id="IPR011990">
    <property type="entry name" value="TPR-like_helical_dom_sf"/>
</dbReference>
<organism evidence="4 5">
    <name type="scientific">Conidiobolus coronatus (strain ATCC 28846 / CBS 209.66 / NRRL 28638)</name>
    <name type="common">Delacroixia coronata</name>
    <dbReference type="NCBI Taxonomy" id="796925"/>
    <lineage>
        <taxon>Eukaryota</taxon>
        <taxon>Fungi</taxon>
        <taxon>Fungi incertae sedis</taxon>
        <taxon>Zoopagomycota</taxon>
        <taxon>Entomophthoromycotina</taxon>
        <taxon>Entomophthoromycetes</taxon>
        <taxon>Entomophthorales</taxon>
        <taxon>Ancylistaceae</taxon>
        <taxon>Conidiobolus</taxon>
    </lineage>
</organism>
<evidence type="ECO:0000313" key="4">
    <source>
        <dbReference type="EMBL" id="KXN73827.1"/>
    </source>
</evidence>
<dbReference type="PANTHER" id="PTHR47939">
    <property type="entry name" value="MEMBRANE-ASSOCIATED SALT-INDUCIBLE PROTEIN-LIKE"/>
    <property type="match status" value="1"/>
</dbReference>
<dbReference type="Gene3D" id="1.25.40.10">
    <property type="entry name" value="Tetratricopeptide repeat domain"/>
    <property type="match status" value="2"/>
</dbReference>
<gene>
    <name evidence="4" type="ORF">CONCODRAFT_83338</name>
</gene>
<dbReference type="PROSITE" id="PS51375">
    <property type="entry name" value="PPR"/>
    <property type="match status" value="2"/>
</dbReference>
<dbReference type="Pfam" id="PF13041">
    <property type="entry name" value="PPR_2"/>
    <property type="match status" value="1"/>
</dbReference>
<evidence type="ECO:0008006" key="6">
    <source>
        <dbReference type="Google" id="ProtNLM"/>
    </source>
</evidence>
<keyword evidence="5" id="KW-1185">Reference proteome</keyword>
<evidence type="ECO:0000313" key="5">
    <source>
        <dbReference type="Proteomes" id="UP000070444"/>
    </source>
</evidence>
<dbReference type="Proteomes" id="UP000070444">
    <property type="component" value="Unassembled WGS sequence"/>
</dbReference>
<dbReference type="NCBIfam" id="TIGR00756">
    <property type="entry name" value="PPR"/>
    <property type="match status" value="1"/>
</dbReference>
<name>A0A137PFQ1_CONC2</name>
<evidence type="ECO:0000256" key="1">
    <source>
        <dbReference type="ARBA" id="ARBA00022737"/>
    </source>
</evidence>